<organism evidence="1 2">
    <name type="scientific">Mesobacillus jeotgali</name>
    <dbReference type="NCBI Taxonomy" id="129985"/>
    <lineage>
        <taxon>Bacteria</taxon>
        <taxon>Bacillati</taxon>
        <taxon>Bacillota</taxon>
        <taxon>Bacilli</taxon>
        <taxon>Bacillales</taxon>
        <taxon>Bacillaceae</taxon>
        <taxon>Mesobacillus</taxon>
    </lineage>
</organism>
<dbReference type="EMBL" id="CP134494">
    <property type="protein sequence ID" value="WNF23456.1"/>
    <property type="molecule type" value="Genomic_DNA"/>
</dbReference>
<evidence type="ECO:0000313" key="1">
    <source>
        <dbReference type="EMBL" id="WNF23456.1"/>
    </source>
</evidence>
<reference evidence="1 2" key="1">
    <citation type="submission" date="2023-09" db="EMBL/GenBank/DDBJ databases">
        <title>Microbial mechanism of fulvic acid promoting antimony reduction mineralization in rice fields.</title>
        <authorList>
            <person name="Chen G."/>
            <person name="Lan J."/>
        </authorList>
    </citation>
    <scope>NUCLEOTIDE SEQUENCE [LARGE SCALE GENOMIC DNA]</scope>
    <source>
        <strain evidence="1 2">PS1</strain>
    </source>
</reference>
<dbReference type="RefSeq" id="WP_311073781.1">
    <property type="nucleotide sequence ID" value="NZ_CP134494.1"/>
</dbReference>
<name>A0ABY9VHN4_9BACI</name>
<accession>A0ABY9VHN4</accession>
<sequence>MIVKASGTFHAFDSKIFRSDSYLQWGDSQKTIGLVMMLNPGSSRLANNTDWDSFIHRCESGEEFSQSGELEMDPTMKSIHHILSTSNPELDGILHIYNLFNYRWGKSNEAIRTYSGLLQDSRYQSYLHSPLPPLESFPWIWTAWSVESGASINNRKKHIIKKLSGTNRIALYSSQKDHQTRKELFCYHPCPQQKAKREWVQTEMIKEFKKYYLLDN</sequence>
<keyword evidence="2" id="KW-1185">Reference proteome</keyword>
<evidence type="ECO:0000313" key="2">
    <source>
        <dbReference type="Proteomes" id="UP001303324"/>
    </source>
</evidence>
<gene>
    <name evidence="1" type="ORF">RH061_02790</name>
</gene>
<dbReference type="Proteomes" id="UP001303324">
    <property type="component" value="Chromosome"/>
</dbReference>
<evidence type="ECO:0008006" key="3">
    <source>
        <dbReference type="Google" id="ProtNLM"/>
    </source>
</evidence>
<proteinExistence type="predicted"/>
<protein>
    <recommendedName>
        <fullName evidence="3">DUF1643 domain-containing protein</fullName>
    </recommendedName>
</protein>